<proteinExistence type="predicted"/>
<accession>A0A318U9X6</accession>
<dbReference type="Proteomes" id="UP000248198">
    <property type="component" value="Unassembled WGS sequence"/>
</dbReference>
<dbReference type="SUPFAM" id="SSF55729">
    <property type="entry name" value="Acyl-CoA N-acyltransferases (Nat)"/>
    <property type="match status" value="2"/>
</dbReference>
<dbReference type="PANTHER" id="PTHR43617">
    <property type="entry name" value="L-AMINO ACID N-ACETYLTRANSFERASE"/>
    <property type="match status" value="1"/>
</dbReference>
<evidence type="ECO:0000313" key="3">
    <source>
        <dbReference type="Proteomes" id="UP000248198"/>
    </source>
</evidence>
<sequence>MITFNTLEDQNLAELTTVFNLAFSDYMIKFQLSEQAMAIKLKSENISLAYSAGAFENGKLVGFILNGLDTIGGKQLVYNGGTGVVPDQRGQRLPQKMYEFISPLLKNAGYTHHLLEVIEGNEKAIRSYEKTGFQILRKCGCFKGIVTGEPAAGILVAPMTDPDWTILESFRDIEPTWQNSTPAVCRAMEQYILAGAYIGSELTGYAVMDPVNGRIKQFAVQPEYRRKGVGTALFRYMNQKSQTGSINFINYNETDTGAWIFFEKLGLERFISIFEMGMTYA</sequence>
<dbReference type="EMBL" id="QKLU01000006">
    <property type="protein sequence ID" value="PYF72391.1"/>
    <property type="molecule type" value="Genomic_DNA"/>
</dbReference>
<feature type="domain" description="N-acetyltransferase" evidence="1">
    <location>
        <begin position="2"/>
        <end position="152"/>
    </location>
</feature>
<reference evidence="2 3" key="1">
    <citation type="submission" date="2018-06" db="EMBL/GenBank/DDBJ databases">
        <title>Genomic Encyclopedia of Archaeal and Bacterial Type Strains, Phase II (KMG-II): from individual species to whole genera.</title>
        <authorList>
            <person name="Goeker M."/>
        </authorList>
    </citation>
    <scope>NUCLEOTIDE SEQUENCE [LARGE SCALE GENOMIC DNA]</scope>
    <source>
        <strain evidence="2 3">DSM 27372</strain>
    </source>
</reference>
<dbReference type="Pfam" id="PF00583">
    <property type="entry name" value="Acetyltransf_1"/>
    <property type="match status" value="1"/>
</dbReference>
<comment type="caution">
    <text evidence="2">The sequence shown here is derived from an EMBL/GenBank/DDBJ whole genome shotgun (WGS) entry which is preliminary data.</text>
</comment>
<dbReference type="Gene3D" id="3.40.630.30">
    <property type="match status" value="2"/>
</dbReference>
<keyword evidence="2" id="KW-0808">Transferase</keyword>
<dbReference type="PROSITE" id="PS51186">
    <property type="entry name" value="GNAT"/>
    <property type="match status" value="2"/>
</dbReference>
<keyword evidence="3" id="KW-1185">Reference proteome</keyword>
<gene>
    <name evidence="2" type="ORF">B0O44_10640</name>
</gene>
<dbReference type="CDD" id="cd04301">
    <property type="entry name" value="NAT_SF"/>
    <property type="match status" value="1"/>
</dbReference>
<organism evidence="2 3">
    <name type="scientific">Pedobacter nutrimenti</name>
    <dbReference type="NCBI Taxonomy" id="1241337"/>
    <lineage>
        <taxon>Bacteria</taxon>
        <taxon>Pseudomonadati</taxon>
        <taxon>Bacteroidota</taxon>
        <taxon>Sphingobacteriia</taxon>
        <taxon>Sphingobacteriales</taxon>
        <taxon>Sphingobacteriaceae</taxon>
        <taxon>Pedobacter</taxon>
    </lineage>
</organism>
<dbReference type="GO" id="GO:0016747">
    <property type="term" value="F:acyltransferase activity, transferring groups other than amino-acyl groups"/>
    <property type="evidence" value="ECO:0007669"/>
    <property type="project" value="InterPro"/>
</dbReference>
<dbReference type="OrthoDB" id="4228396at2"/>
<dbReference type="InterPro" id="IPR000182">
    <property type="entry name" value="GNAT_dom"/>
</dbReference>
<name>A0A318U9X6_9SPHI</name>
<dbReference type="Pfam" id="PF13508">
    <property type="entry name" value="Acetyltransf_7"/>
    <property type="match status" value="1"/>
</dbReference>
<dbReference type="AlphaFoldDB" id="A0A318U9X6"/>
<feature type="domain" description="N-acetyltransferase" evidence="1">
    <location>
        <begin position="154"/>
        <end position="281"/>
    </location>
</feature>
<evidence type="ECO:0000313" key="2">
    <source>
        <dbReference type="EMBL" id="PYF72391.1"/>
    </source>
</evidence>
<evidence type="ECO:0000259" key="1">
    <source>
        <dbReference type="PROSITE" id="PS51186"/>
    </source>
</evidence>
<dbReference type="InterPro" id="IPR016181">
    <property type="entry name" value="Acyl_CoA_acyltransferase"/>
</dbReference>
<protein>
    <submittedName>
        <fullName evidence="2">Acetyltransferase (GNAT) family protein</fullName>
    </submittedName>
</protein>
<dbReference type="InterPro" id="IPR050276">
    <property type="entry name" value="MshD_Acetyltransferase"/>
</dbReference>
<dbReference type="RefSeq" id="WP_110833145.1">
    <property type="nucleotide sequence ID" value="NZ_QKLU01000006.1"/>
</dbReference>